<evidence type="ECO:0000313" key="2">
    <source>
        <dbReference type="EMBL" id="CAD5231582.1"/>
    </source>
</evidence>
<dbReference type="SMR" id="A0A1I7RSQ6"/>
<keyword evidence="1" id="KW-0175">Coiled coil</keyword>
<evidence type="ECO:0000313" key="3">
    <source>
        <dbReference type="Proteomes" id="UP000095284"/>
    </source>
</evidence>
<protein>
    <submittedName>
        <fullName evidence="2">(pine wood nematode) hypothetical protein</fullName>
    </submittedName>
</protein>
<accession>A0A1I7RSQ6</accession>
<dbReference type="Proteomes" id="UP000095284">
    <property type="component" value="Unplaced"/>
</dbReference>
<evidence type="ECO:0000256" key="1">
    <source>
        <dbReference type="SAM" id="Coils"/>
    </source>
</evidence>
<dbReference type="Proteomes" id="UP000582659">
    <property type="component" value="Unassembled WGS sequence"/>
</dbReference>
<dbReference type="EMBL" id="CAJFCV020000005">
    <property type="protein sequence ID" value="CAG9122836.1"/>
    <property type="molecule type" value="Genomic_DNA"/>
</dbReference>
<reference evidence="2" key="2">
    <citation type="submission" date="2020-09" db="EMBL/GenBank/DDBJ databases">
        <authorList>
            <person name="Kikuchi T."/>
        </authorList>
    </citation>
    <scope>NUCLEOTIDE SEQUENCE</scope>
    <source>
        <strain evidence="2">Ka4C1</strain>
    </source>
</reference>
<proteinExistence type="predicted"/>
<organism evidence="3 5">
    <name type="scientific">Bursaphelenchus xylophilus</name>
    <name type="common">Pinewood nematode worm</name>
    <name type="synonym">Aphelenchoides xylophilus</name>
    <dbReference type="NCBI Taxonomy" id="6326"/>
    <lineage>
        <taxon>Eukaryota</taxon>
        <taxon>Metazoa</taxon>
        <taxon>Ecdysozoa</taxon>
        <taxon>Nematoda</taxon>
        <taxon>Chromadorea</taxon>
        <taxon>Rhabditida</taxon>
        <taxon>Tylenchina</taxon>
        <taxon>Tylenchomorpha</taxon>
        <taxon>Aphelenchoidea</taxon>
        <taxon>Aphelenchoididae</taxon>
        <taxon>Bursaphelenchus</taxon>
    </lineage>
</organism>
<evidence type="ECO:0000313" key="5">
    <source>
        <dbReference type="WBParaSite" id="BXY_0376000.1"/>
    </source>
</evidence>
<dbReference type="AlphaFoldDB" id="A0A1I7RSQ6"/>
<dbReference type="WBParaSite" id="BXY_0376000.1">
    <property type="protein sequence ID" value="BXY_0376000.1"/>
    <property type="gene ID" value="BXY_0376000"/>
</dbReference>
<reference evidence="5" key="1">
    <citation type="submission" date="2016-11" db="UniProtKB">
        <authorList>
            <consortium name="WormBaseParasite"/>
        </authorList>
    </citation>
    <scope>IDENTIFICATION</scope>
</reference>
<keyword evidence="4" id="KW-1185">Reference proteome</keyword>
<sequence>MASNLSDIPSMNDEILNEKLKIEVAQVIEMEKTLKNLVEKRDLAKSKADKVEELRRKEMGDSMITTLLDLIESVRKVELEIGKTKENLKVLETEDPHQVSKDYNSKLDTIRRRLSSTRKEREAKEVICKQLLVGKVANIKMERKDNQNVQSEVIDGT</sequence>
<evidence type="ECO:0000313" key="4">
    <source>
        <dbReference type="Proteomes" id="UP000659654"/>
    </source>
</evidence>
<dbReference type="Proteomes" id="UP000659654">
    <property type="component" value="Unassembled WGS sequence"/>
</dbReference>
<dbReference type="OrthoDB" id="10426423at2759"/>
<feature type="coiled-coil region" evidence="1">
    <location>
        <begin position="27"/>
        <end position="94"/>
    </location>
</feature>
<gene>
    <name evidence="2" type="ORF">BXYJ_LOCUS11678</name>
</gene>
<name>A0A1I7RSQ6_BURXY</name>
<dbReference type="EMBL" id="CAJFDI010000005">
    <property type="protein sequence ID" value="CAD5231582.1"/>
    <property type="molecule type" value="Genomic_DNA"/>
</dbReference>